<dbReference type="PANTHER" id="PTHR36437:SF2">
    <property type="entry name" value="GLYOXALASE_BLEOMYCIN RESISTANCE PROTEIN_DIOXYGENASE"/>
    <property type="match status" value="1"/>
</dbReference>
<dbReference type="Pfam" id="PF00903">
    <property type="entry name" value="Glyoxalase"/>
    <property type="match status" value="1"/>
</dbReference>
<dbReference type="EMBL" id="JBHPKH010000155">
    <property type="protein sequence ID" value="MFC1573418.1"/>
    <property type="molecule type" value="Genomic_DNA"/>
</dbReference>
<reference evidence="2 3" key="1">
    <citation type="submission" date="2024-09" db="EMBL/GenBank/DDBJ databases">
        <authorList>
            <person name="D'Angelo T."/>
        </authorList>
    </citation>
    <scope>NUCLEOTIDE SEQUENCE [LARGE SCALE GENOMIC DNA]</scope>
    <source>
        <strain evidence="2">SAG AM-320-E07</strain>
    </source>
</reference>
<dbReference type="Proteomes" id="UP001593833">
    <property type="component" value="Unassembled WGS sequence"/>
</dbReference>
<evidence type="ECO:0000313" key="3">
    <source>
        <dbReference type="Proteomes" id="UP001593833"/>
    </source>
</evidence>
<gene>
    <name evidence="2" type="ORF">ACFL6M_07455</name>
</gene>
<sequence>MNLSFAEVQTFVSDLWSSREFYAGVLGLKLVRESDRWLIFSLNGSELVLMEGARPAPPRGPYGTECGTVVCLLSDDIQRDYDALKSCGVRFLSEITEVAEGKYVGFQDPDGNLLELIQK</sequence>
<evidence type="ECO:0000259" key="1">
    <source>
        <dbReference type="PROSITE" id="PS51819"/>
    </source>
</evidence>
<feature type="domain" description="VOC" evidence="1">
    <location>
        <begin position="4"/>
        <end position="119"/>
    </location>
</feature>
<dbReference type="PANTHER" id="PTHR36437">
    <property type="entry name" value="GLYOXALASE/BLEOMYCIN RESISTANCE PROTEIN/DIOXYGENASE"/>
    <property type="match status" value="1"/>
</dbReference>
<organism evidence="2 3">
    <name type="scientific">Eiseniibacteriota bacterium</name>
    <dbReference type="NCBI Taxonomy" id="2212470"/>
    <lineage>
        <taxon>Bacteria</taxon>
        <taxon>Candidatus Eiseniibacteriota</taxon>
    </lineage>
</organism>
<accession>A0ABV6YM55</accession>
<evidence type="ECO:0000313" key="2">
    <source>
        <dbReference type="EMBL" id="MFC1573418.1"/>
    </source>
</evidence>
<dbReference type="InterPro" id="IPR037523">
    <property type="entry name" value="VOC_core"/>
</dbReference>
<proteinExistence type="predicted"/>
<protein>
    <submittedName>
        <fullName evidence="2">VOC family protein</fullName>
    </submittedName>
</protein>
<dbReference type="InterPro" id="IPR029068">
    <property type="entry name" value="Glyas_Bleomycin-R_OHBP_Dase"/>
</dbReference>
<keyword evidence="3" id="KW-1185">Reference proteome</keyword>
<name>A0ABV6YM55_UNCEI</name>
<dbReference type="SUPFAM" id="SSF54593">
    <property type="entry name" value="Glyoxalase/Bleomycin resistance protein/Dihydroxybiphenyl dioxygenase"/>
    <property type="match status" value="1"/>
</dbReference>
<dbReference type="Gene3D" id="3.10.180.10">
    <property type="entry name" value="2,3-Dihydroxybiphenyl 1,2-Dioxygenase, domain 1"/>
    <property type="match status" value="1"/>
</dbReference>
<comment type="caution">
    <text evidence="2">The sequence shown here is derived from an EMBL/GenBank/DDBJ whole genome shotgun (WGS) entry which is preliminary data.</text>
</comment>
<dbReference type="InterPro" id="IPR004360">
    <property type="entry name" value="Glyas_Fos-R_dOase_dom"/>
</dbReference>
<dbReference type="PROSITE" id="PS51819">
    <property type="entry name" value="VOC"/>
    <property type="match status" value="1"/>
</dbReference>